<dbReference type="InterPro" id="IPR023997">
    <property type="entry name" value="TonB-dep_OMP_SusC/RagA_CS"/>
</dbReference>
<dbReference type="STRING" id="1227077.SAMN04515668_4030"/>
<dbReference type="InterPro" id="IPR036942">
    <property type="entry name" value="Beta-barrel_TonB_sf"/>
</dbReference>
<comment type="subcellular location">
    <subcellularLocation>
        <location evidence="1 8">Cell outer membrane</location>
        <topology evidence="1 8">Multi-pass membrane protein</topology>
    </subcellularLocation>
</comment>
<evidence type="ECO:0000256" key="7">
    <source>
        <dbReference type="ARBA" id="ARBA00023237"/>
    </source>
</evidence>
<evidence type="ECO:0000256" key="3">
    <source>
        <dbReference type="ARBA" id="ARBA00022452"/>
    </source>
</evidence>
<evidence type="ECO:0000256" key="6">
    <source>
        <dbReference type="ARBA" id="ARBA00023136"/>
    </source>
</evidence>
<evidence type="ECO:0000256" key="4">
    <source>
        <dbReference type="ARBA" id="ARBA00022692"/>
    </source>
</evidence>
<dbReference type="Pfam" id="PF07715">
    <property type="entry name" value="Plug"/>
    <property type="match status" value="1"/>
</dbReference>
<keyword evidence="5 9" id="KW-0798">TonB box</keyword>
<feature type="chain" id="PRO_5011436481" evidence="10">
    <location>
        <begin position="22"/>
        <end position="1125"/>
    </location>
</feature>
<dbReference type="GO" id="GO:0009279">
    <property type="term" value="C:cell outer membrane"/>
    <property type="evidence" value="ECO:0007669"/>
    <property type="project" value="UniProtKB-SubCell"/>
</dbReference>
<feature type="domain" description="TonB-dependent receptor-like beta-barrel" evidence="11">
    <location>
        <begin position="493"/>
        <end position="1018"/>
    </location>
</feature>
<accession>A0A1I6AY37</accession>
<evidence type="ECO:0000256" key="10">
    <source>
        <dbReference type="SAM" id="SignalP"/>
    </source>
</evidence>
<evidence type="ECO:0000256" key="8">
    <source>
        <dbReference type="PROSITE-ProRule" id="PRU01360"/>
    </source>
</evidence>
<keyword evidence="2 8" id="KW-0813">Transport</keyword>
<dbReference type="InterPro" id="IPR000531">
    <property type="entry name" value="Beta-barrel_TonB"/>
</dbReference>
<evidence type="ECO:0000256" key="5">
    <source>
        <dbReference type="ARBA" id="ARBA00023077"/>
    </source>
</evidence>
<keyword evidence="3 8" id="KW-1134">Transmembrane beta strand</keyword>
<evidence type="ECO:0000256" key="1">
    <source>
        <dbReference type="ARBA" id="ARBA00004571"/>
    </source>
</evidence>
<dbReference type="Pfam" id="PF13715">
    <property type="entry name" value="CarbopepD_reg_2"/>
    <property type="match status" value="1"/>
</dbReference>
<feature type="signal peptide" evidence="10">
    <location>
        <begin position="1"/>
        <end position="21"/>
    </location>
</feature>
<evidence type="ECO:0000313" key="13">
    <source>
        <dbReference type="EMBL" id="SFQ73600.1"/>
    </source>
</evidence>
<protein>
    <submittedName>
        <fullName evidence="13">TonB-linked outer membrane protein, SusC/RagA family</fullName>
    </submittedName>
</protein>
<dbReference type="EMBL" id="FOXS01000006">
    <property type="protein sequence ID" value="SFQ73600.1"/>
    <property type="molecule type" value="Genomic_DNA"/>
</dbReference>
<evidence type="ECO:0000256" key="2">
    <source>
        <dbReference type="ARBA" id="ARBA00022448"/>
    </source>
</evidence>
<dbReference type="Gene3D" id="2.40.170.20">
    <property type="entry name" value="TonB-dependent receptor, beta-barrel domain"/>
    <property type="match status" value="1"/>
</dbReference>
<dbReference type="Gene3D" id="2.60.40.1120">
    <property type="entry name" value="Carboxypeptidase-like, regulatory domain"/>
    <property type="match status" value="1"/>
</dbReference>
<keyword evidence="6 8" id="KW-0472">Membrane</keyword>
<evidence type="ECO:0000313" key="14">
    <source>
        <dbReference type="Proteomes" id="UP000199029"/>
    </source>
</evidence>
<dbReference type="SUPFAM" id="SSF56935">
    <property type="entry name" value="Porins"/>
    <property type="match status" value="1"/>
</dbReference>
<dbReference type="PROSITE" id="PS52016">
    <property type="entry name" value="TONB_DEPENDENT_REC_3"/>
    <property type="match status" value="1"/>
</dbReference>
<organism evidence="13 14">
    <name type="scientific">Hymenobacter arizonensis</name>
    <name type="common">Siccationidurans arizonensis</name>
    <dbReference type="NCBI Taxonomy" id="1227077"/>
    <lineage>
        <taxon>Bacteria</taxon>
        <taxon>Pseudomonadati</taxon>
        <taxon>Bacteroidota</taxon>
        <taxon>Cytophagia</taxon>
        <taxon>Cytophagales</taxon>
        <taxon>Hymenobacteraceae</taxon>
        <taxon>Hymenobacter</taxon>
    </lineage>
</organism>
<proteinExistence type="inferred from homology"/>
<dbReference type="InterPro" id="IPR037066">
    <property type="entry name" value="Plug_dom_sf"/>
</dbReference>
<evidence type="ECO:0000259" key="11">
    <source>
        <dbReference type="Pfam" id="PF00593"/>
    </source>
</evidence>
<dbReference type="AlphaFoldDB" id="A0A1I6AY37"/>
<comment type="similarity">
    <text evidence="8 9">Belongs to the TonB-dependent receptor family.</text>
</comment>
<dbReference type="NCBIfam" id="TIGR04057">
    <property type="entry name" value="SusC_RagA_signa"/>
    <property type="match status" value="1"/>
</dbReference>
<evidence type="ECO:0000259" key="12">
    <source>
        <dbReference type="Pfam" id="PF07715"/>
    </source>
</evidence>
<keyword evidence="14" id="KW-1185">Reference proteome</keyword>
<sequence>MKKSLFMVFALFVALLQQAQAQDRTISGKVTDRSTNQGLPGVTVLAKGTTVGTSTNADGGFSLSVPSGATTLVFSFVGYATQEQQIGSSNTIDITLATDAKQLSEVVVTALGLTANRDELGTAQATVQGQALVRSGETNVITALSGKTPGVLITRTSGDPGASANIQIRGASTITGNLQPLIVVDGIPVFNSSVGDEGILVSNGGAGSNQVAGVVQQSRLGDINPDDIASMEVLKGAAASAVWGTRAANGVIVITTKKGRNNSAGRLNLSYRTSYGIDQINRVPGLQRSFGQGINGLFNTTTGNSWGDKIADRTGGPDTEITDPSAPGYNGFITFADGTRRYALANGTAANPHGGKNSRDTYDQARTPFTTGSTWDNIATLSGGDDRGNFYVSLGNTYQRGIARFNSDYDRTTARVNVDRQLSDKLRASVNTSYIRTRSNRAQQGSNTSGIYLGGLRTSPDFDNSRFVGDYTDRNGNVFLDRQVGYRNKIGAVSADGITRTVYDNPLWTLDRVQNTSRVNRFLGALELTYDITPWLNILNRTGVDTYADNRRAYFPVGAAAAIQGSLTEEVIQETQVNNDLILRANRSLSENITITGLIGYNLNGRRSSQVGATATQFINPFSPPQLSNTPASSRSPFNLVVEQRTAALYGQVDLGLFNQLFLSGTVRGEQASTFGNEANSTFIYPAASAAWQFTKLGALAENRILSFGKARASFGTVGVQPTPYLTRTYYTGASSAIIGDGWGTAIDAANYGGGFVRSTTQGNATLKPERKTEIEGGLDLRFFSDRVGLTVTGYANKTVDAILSVPVAASTGFQSTNGNVASIQNRGFELSLDGDVIKTGGFTWNVATNFSLNRNKVLELAGAESIFLTGFTGTSSRAVQGQQLGALWGTEFGRNESGGYILDANGFPVLADGGTERVIGDPNPKWRGGLNNTFSFKGLSLNVLVDHVNSFDVWNGTKGALYFFGTSDELEQETTVSADVAANLLRYNGTTVASAYPLVNGNYTFRGTVGNFGGNNVALDEQWYRAGLGNGFSGGPAKPFIENVSYTRLREVSLNYSITQDWLRNATKLAAIDVSVTGRNLYLWTNYTGVDPETNLTGVSNGRGLDYFNNPSTRSVIFSIKFTY</sequence>
<keyword evidence="10" id="KW-0732">Signal</keyword>
<keyword evidence="4 8" id="KW-0812">Transmembrane</keyword>
<dbReference type="InterPro" id="IPR039426">
    <property type="entry name" value="TonB-dep_rcpt-like"/>
</dbReference>
<dbReference type="Pfam" id="PF00593">
    <property type="entry name" value="TonB_dep_Rec_b-barrel"/>
    <property type="match status" value="1"/>
</dbReference>
<feature type="domain" description="TonB-dependent receptor plug" evidence="12">
    <location>
        <begin position="122"/>
        <end position="251"/>
    </location>
</feature>
<dbReference type="RefSeq" id="WP_092677554.1">
    <property type="nucleotide sequence ID" value="NZ_FOXS01000006.1"/>
</dbReference>
<dbReference type="InterPro" id="IPR012910">
    <property type="entry name" value="Plug_dom"/>
</dbReference>
<gene>
    <name evidence="13" type="ORF">SAMN04515668_4030</name>
</gene>
<evidence type="ECO:0000256" key="9">
    <source>
        <dbReference type="RuleBase" id="RU003357"/>
    </source>
</evidence>
<dbReference type="NCBIfam" id="TIGR04056">
    <property type="entry name" value="OMP_RagA_SusC"/>
    <property type="match status" value="1"/>
</dbReference>
<dbReference type="OrthoDB" id="9768177at2"/>
<dbReference type="Proteomes" id="UP000199029">
    <property type="component" value="Unassembled WGS sequence"/>
</dbReference>
<keyword evidence="7 8" id="KW-0998">Cell outer membrane</keyword>
<reference evidence="14" key="1">
    <citation type="submission" date="2016-10" db="EMBL/GenBank/DDBJ databases">
        <authorList>
            <person name="Varghese N."/>
            <person name="Submissions S."/>
        </authorList>
    </citation>
    <scope>NUCLEOTIDE SEQUENCE [LARGE SCALE GENOMIC DNA]</scope>
    <source>
        <strain evidence="14">OR362-8,ATCC BAA-1266,JCM 13504</strain>
    </source>
</reference>
<dbReference type="Gene3D" id="2.170.130.10">
    <property type="entry name" value="TonB-dependent receptor, plug domain"/>
    <property type="match status" value="1"/>
</dbReference>
<dbReference type="InterPro" id="IPR008969">
    <property type="entry name" value="CarboxyPept-like_regulatory"/>
</dbReference>
<dbReference type="InterPro" id="IPR023996">
    <property type="entry name" value="TonB-dep_OMP_SusC/RagA"/>
</dbReference>
<dbReference type="SUPFAM" id="SSF49464">
    <property type="entry name" value="Carboxypeptidase regulatory domain-like"/>
    <property type="match status" value="1"/>
</dbReference>
<name>A0A1I6AY37_HYMAR</name>